<feature type="domain" description="ABC transporter" evidence="6">
    <location>
        <begin position="1"/>
        <end position="198"/>
    </location>
</feature>
<evidence type="ECO:0000256" key="1">
    <source>
        <dbReference type="ARBA" id="ARBA00005417"/>
    </source>
</evidence>
<dbReference type="CDD" id="cd10147">
    <property type="entry name" value="Wzt_C-like"/>
    <property type="match status" value="1"/>
</dbReference>
<dbReference type="STRING" id="1619013.UT41_C0004G0014"/>
<dbReference type="GO" id="GO:0140359">
    <property type="term" value="F:ABC-type transporter activity"/>
    <property type="evidence" value="ECO:0007669"/>
    <property type="project" value="InterPro"/>
</dbReference>
<dbReference type="InterPro" id="IPR003593">
    <property type="entry name" value="AAA+_ATPase"/>
</dbReference>
<evidence type="ECO:0000256" key="5">
    <source>
        <dbReference type="SAM" id="Coils"/>
    </source>
</evidence>
<dbReference type="Gene3D" id="2.70.50.60">
    <property type="entry name" value="abc- transporter (atp binding component) like domain"/>
    <property type="match status" value="1"/>
</dbReference>
<feature type="coiled-coil region" evidence="5">
    <location>
        <begin position="194"/>
        <end position="221"/>
    </location>
</feature>
<dbReference type="InterPro" id="IPR003439">
    <property type="entry name" value="ABC_transporter-like_ATP-bd"/>
</dbReference>
<proteinExistence type="inferred from homology"/>
<protein>
    <submittedName>
        <fullName evidence="7">ABC transporter-related protein</fullName>
    </submittedName>
</protein>
<accession>A0A0G0REG0</accession>
<dbReference type="InterPro" id="IPR027417">
    <property type="entry name" value="P-loop_NTPase"/>
</dbReference>
<dbReference type="SUPFAM" id="SSF52540">
    <property type="entry name" value="P-loop containing nucleoside triphosphate hydrolases"/>
    <property type="match status" value="1"/>
</dbReference>
<evidence type="ECO:0000313" key="7">
    <source>
        <dbReference type="EMBL" id="KKR12047.1"/>
    </source>
</evidence>
<dbReference type="PANTHER" id="PTHR46743:SF2">
    <property type="entry name" value="TEICHOIC ACIDS EXPORT ATP-BINDING PROTEIN TAGH"/>
    <property type="match status" value="1"/>
</dbReference>
<evidence type="ECO:0000259" key="6">
    <source>
        <dbReference type="PROSITE" id="PS50893"/>
    </source>
</evidence>
<comment type="caution">
    <text evidence="7">The sequence shown here is derived from an EMBL/GenBank/DDBJ whole genome shotgun (WGS) entry which is preliminary data.</text>
</comment>
<dbReference type="Pfam" id="PF00005">
    <property type="entry name" value="ABC_tran"/>
    <property type="match status" value="1"/>
</dbReference>
<dbReference type="AlphaFoldDB" id="A0A0G0REG0"/>
<dbReference type="InterPro" id="IPR017871">
    <property type="entry name" value="ABC_transporter-like_CS"/>
</dbReference>
<reference evidence="7 8" key="1">
    <citation type="journal article" date="2015" name="Nature">
        <title>rRNA introns, odd ribosomes, and small enigmatic genomes across a large radiation of phyla.</title>
        <authorList>
            <person name="Brown C.T."/>
            <person name="Hug L.A."/>
            <person name="Thomas B.C."/>
            <person name="Sharon I."/>
            <person name="Castelle C.J."/>
            <person name="Singh A."/>
            <person name="Wilkins M.J."/>
            <person name="Williams K.H."/>
            <person name="Banfield J.F."/>
        </authorList>
    </citation>
    <scope>NUCLEOTIDE SEQUENCE [LARGE SCALE GENOMIC DNA]</scope>
</reference>
<comment type="similarity">
    <text evidence="1">Belongs to the ABC transporter superfamily.</text>
</comment>
<keyword evidence="3" id="KW-0547">Nucleotide-binding</keyword>
<dbReference type="GO" id="GO:0016020">
    <property type="term" value="C:membrane"/>
    <property type="evidence" value="ECO:0007669"/>
    <property type="project" value="InterPro"/>
</dbReference>
<dbReference type="EMBL" id="LBWR01000004">
    <property type="protein sequence ID" value="KKR12047.1"/>
    <property type="molecule type" value="Genomic_DNA"/>
</dbReference>
<dbReference type="InterPro" id="IPR015860">
    <property type="entry name" value="ABC_transpr_TagH-like"/>
</dbReference>
<keyword evidence="5" id="KW-0175">Coiled coil</keyword>
<gene>
    <name evidence="7" type="ORF">UT41_C0004G0014</name>
</gene>
<evidence type="ECO:0000313" key="8">
    <source>
        <dbReference type="Proteomes" id="UP000034665"/>
    </source>
</evidence>
<dbReference type="Pfam" id="PF14524">
    <property type="entry name" value="Wzt_C"/>
    <property type="match status" value="1"/>
</dbReference>
<evidence type="ECO:0000256" key="4">
    <source>
        <dbReference type="ARBA" id="ARBA00022840"/>
    </source>
</evidence>
<evidence type="ECO:0000256" key="3">
    <source>
        <dbReference type="ARBA" id="ARBA00022741"/>
    </source>
</evidence>
<dbReference type="CDD" id="cd03220">
    <property type="entry name" value="ABC_KpsT_Wzt"/>
    <property type="match status" value="1"/>
</dbReference>
<name>A0A0G0REG0_9BACT</name>
<dbReference type="PANTHER" id="PTHR46743">
    <property type="entry name" value="TEICHOIC ACIDS EXPORT ATP-BINDING PROTEIN TAGH"/>
    <property type="match status" value="1"/>
</dbReference>
<dbReference type="PROSITE" id="PS00211">
    <property type="entry name" value="ABC_TRANSPORTER_1"/>
    <property type="match status" value="1"/>
</dbReference>
<dbReference type="SMART" id="SM00382">
    <property type="entry name" value="AAA"/>
    <property type="match status" value="1"/>
</dbReference>
<dbReference type="InterPro" id="IPR050683">
    <property type="entry name" value="Bact_Polysacc_Export_ATP-bd"/>
</dbReference>
<organism evidence="7 8">
    <name type="scientific">Candidatus Wolfebacteria bacterium GW2011_GWC2_39_22</name>
    <dbReference type="NCBI Taxonomy" id="1619013"/>
    <lineage>
        <taxon>Bacteria</taxon>
        <taxon>Candidatus Wolfeibacteriota</taxon>
    </lineage>
</organism>
<keyword evidence="4" id="KW-0067">ATP-binding</keyword>
<dbReference type="GO" id="GO:0005524">
    <property type="term" value="F:ATP binding"/>
    <property type="evidence" value="ECO:0007669"/>
    <property type="project" value="UniProtKB-KW"/>
</dbReference>
<dbReference type="Proteomes" id="UP000034665">
    <property type="component" value="Unassembled WGS sequence"/>
</dbReference>
<keyword evidence="2" id="KW-0813">Transport</keyword>
<dbReference type="Gene3D" id="3.40.50.300">
    <property type="entry name" value="P-loop containing nucleotide triphosphate hydrolases"/>
    <property type="match status" value="1"/>
</dbReference>
<dbReference type="InterPro" id="IPR029439">
    <property type="entry name" value="Wzt_C"/>
</dbReference>
<evidence type="ECO:0000256" key="2">
    <source>
        <dbReference type="ARBA" id="ARBA00022448"/>
    </source>
</evidence>
<sequence>MKKGEFFGIIGRNGSGKSTLLKILAGIYQADKGSVKVNGMISPFLELGIGFNPELSGRDNVYLNATVLGMSKKQIDEKFDSIVKFSELERFIDQKLKNYSSGMQVRLAFSVSIHANREILLMDEVLAVGDSNFQSKCLEEFRKYRNLNKTVILVTHDINIVRQHCDRAIFIKNGKIEKIGNSNDVCDRYMIENVSDKSDEMEAKENEKKNIVENVKKIEKKIVIDDANIEPESDFGNKNILIKNITLLDVDYKKKQAFFCGDVMRIDISYYANEDVQRPHFGISMRDVNGTHLVSTNHLRKKQIIENIKKGESGHVVITVNKIPFVLGEFMLDAMLYTDKIGRIPKPIHHINDAARFSIINNNTISDDGLIYLDCDWKFNK</sequence>
<dbReference type="GO" id="GO:0016887">
    <property type="term" value="F:ATP hydrolysis activity"/>
    <property type="evidence" value="ECO:0007669"/>
    <property type="project" value="InterPro"/>
</dbReference>
<dbReference type="PROSITE" id="PS50893">
    <property type="entry name" value="ABC_TRANSPORTER_2"/>
    <property type="match status" value="1"/>
</dbReference>